<dbReference type="OrthoDB" id="10253113at2759"/>
<feature type="domain" description="Iron hydrogenase large subunit C-terminal" evidence="6">
    <location>
        <begin position="116"/>
        <end position="432"/>
    </location>
</feature>
<keyword evidence="5" id="KW-0411">Iron-sulfur</keyword>
<evidence type="ECO:0000313" key="7">
    <source>
        <dbReference type="EMBL" id="CCI47520.1"/>
    </source>
</evidence>
<keyword evidence="2" id="KW-0004">4Fe-4S</keyword>
<dbReference type="Gene3D" id="3.40.950.10">
    <property type="entry name" value="Fe-only Hydrogenase (Larger Subunit), Chain L, domain 3"/>
    <property type="match status" value="1"/>
</dbReference>
<proteinExistence type="inferred from homology"/>
<comment type="caution">
    <text evidence="7">The sequence shown here is derived from an EMBL/GenBank/DDBJ whole genome shotgun (WGS) entry which is preliminary data.</text>
</comment>
<dbReference type="EMBL" id="CAIX01000173">
    <property type="protein sequence ID" value="CCI47520.1"/>
    <property type="molecule type" value="Genomic_DNA"/>
</dbReference>
<dbReference type="GO" id="GO:0046872">
    <property type="term" value="F:metal ion binding"/>
    <property type="evidence" value="ECO:0007669"/>
    <property type="project" value="UniProtKB-KW"/>
</dbReference>
<dbReference type="GO" id="GO:0051539">
    <property type="term" value="F:4 iron, 4 sulfur cluster binding"/>
    <property type="evidence" value="ECO:0007669"/>
    <property type="project" value="UniProtKB-KW"/>
</dbReference>
<sequence>MASVFLGDLNDYIQPSQACVNPLFVGTQNLPESEAISDSKRVTLAIEDDWNQDSKALETKPSIIRQTAQQRATISLDDCLACSGCVTSAETVLITQQSYVDMLEKLRLTPSPYSKKIMTVSSASRASLAAHFDLPIHVVHCKLVTFFRTLGFDLIFDTGCCENMMLLEAREEFLYRYQNQTNPTPWNRSQTESDADPAILSPSTALPMLASSCPGWICYAEKTQPNALPFIDTTKSPQQIAGTIVKEFLSRDFHIDSEQMFHATLMPCFDKKLEASRKEFQRSEDTCRDVDCVLATSELIELFQALQIDFKKLEEASLHEKEAQYSEVSPDGRIVYGSSPLATSGGQLEHIFRYAAKTLFDINIRGPLEYSVGRNLDFREVSLSVQGKVVLNFAIAYGFRNIQSIITKLRRGKCSYHYVEIMACPGGCLNGGGQIKPLSSLESSALVSSVTKRFQELEECDPEKDDFCKFIYGTYLGKPFSEMAQSALHTTYRAVPKLEQANPLGIRW</sequence>
<dbReference type="InterPro" id="IPR004108">
    <property type="entry name" value="Fe_hydrogenase_lsu_C"/>
</dbReference>
<accession>A0A024GLY1</accession>
<dbReference type="Gene3D" id="3.40.50.1780">
    <property type="match status" value="1"/>
</dbReference>
<dbReference type="SUPFAM" id="SSF53920">
    <property type="entry name" value="Fe-only hydrogenase"/>
    <property type="match status" value="1"/>
</dbReference>
<evidence type="ECO:0000256" key="3">
    <source>
        <dbReference type="ARBA" id="ARBA00022723"/>
    </source>
</evidence>
<dbReference type="InterPro" id="IPR009016">
    <property type="entry name" value="Fe_hydrogenase"/>
</dbReference>
<dbReference type="Proteomes" id="UP000053237">
    <property type="component" value="Unassembled WGS sequence"/>
</dbReference>
<gene>
    <name evidence="7" type="ORF">BN9_085270</name>
</gene>
<comment type="similarity">
    <text evidence="1">Belongs to the NARF family.</text>
</comment>
<evidence type="ECO:0000256" key="4">
    <source>
        <dbReference type="ARBA" id="ARBA00023004"/>
    </source>
</evidence>
<dbReference type="InParanoid" id="A0A024GLY1"/>
<evidence type="ECO:0000256" key="1">
    <source>
        <dbReference type="ARBA" id="ARBA00006596"/>
    </source>
</evidence>
<organism evidence="7 8">
    <name type="scientific">Albugo candida</name>
    <dbReference type="NCBI Taxonomy" id="65357"/>
    <lineage>
        <taxon>Eukaryota</taxon>
        <taxon>Sar</taxon>
        <taxon>Stramenopiles</taxon>
        <taxon>Oomycota</taxon>
        <taxon>Peronosporomycetes</taxon>
        <taxon>Albuginales</taxon>
        <taxon>Albuginaceae</taxon>
        <taxon>Albugo</taxon>
    </lineage>
</organism>
<dbReference type="PANTHER" id="PTHR11615">
    <property type="entry name" value="NITRATE, FORMATE, IRON DEHYDROGENASE"/>
    <property type="match status" value="1"/>
</dbReference>
<evidence type="ECO:0000313" key="8">
    <source>
        <dbReference type="Proteomes" id="UP000053237"/>
    </source>
</evidence>
<evidence type="ECO:0000256" key="2">
    <source>
        <dbReference type="ARBA" id="ARBA00022485"/>
    </source>
</evidence>
<dbReference type="AlphaFoldDB" id="A0A024GLY1"/>
<evidence type="ECO:0000256" key="5">
    <source>
        <dbReference type="ARBA" id="ARBA00023014"/>
    </source>
</evidence>
<reference evidence="7 8" key="1">
    <citation type="submission" date="2012-05" db="EMBL/GenBank/DDBJ databases">
        <title>Recombination and specialization in a pathogen metapopulation.</title>
        <authorList>
            <person name="Gardiner A."/>
            <person name="Kemen E."/>
            <person name="Schultz-Larsen T."/>
            <person name="MacLean D."/>
            <person name="Van Oosterhout C."/>
            <person name="Jones J.D.G."/>
        </authorList>
    </citation>
    <scope>NUCLEOTIDE SEQUENCE [LARGE SCALE GENOMIC DNA]</scope>
    <source>
        <strain evidence="7 8">Ac Nc2</strain>
    </source>
</reference>
<name>A0A024GLY1_9STRA</name>
<dbReference type="FunFam" id="3.30.70.20:FF:000042">
    <property type="entry name" value="Cytosolic Fe-S cluster assembly factor NAR1"/>
    <property type="match status" value="1"/>
</dbReference>
<keyword evidence="3" id="KW-0479">Metal-binding</keyword>
<keyword evidence="8" id="KW-1185">Reference proteome</keyword>
<keyword evidence="4" id="KW-0408">Iron</keyword>
<evidence type="ECO:0000259" key="6">
    <source>
        <dbReference type="Pfam" id="PF02906"/>
    </source>
</evidence>
<dbReference type="InterPro" id="IPR050340">
    <property type="entry name" value="Cytosolic_Fe-S_CAF"/>
</dbReference>
<protein>
    <recommendedName>
        <fullName evidence="6">Iron hydrogenase large subunit C-terminal domain-containing protein</fullName>
    </recommendedName>
</protein>
<dbReference type="STRING" id="65357.A0A024GLY1"/>
<dbReference type="Pfam" id="PF02906">
    <property type="entry name" value="Fe_hyd_lg_C"/>
    <property type="match status" value="1"/>
</dbReference>